<reference evidence="1 2" key="1">
    <citation type="submission" date="2018-07" db="EMBL/GenBank/DDBJ databases">
        <title>Leeuwenhoekiella genomics.</title>
        <authorList>
            <person name="Tahon G."/>
            <person name="Willems A."/>
        </authorList>
    </citation>
    <scope>NUCLEOTIDE SEQUENCE [LARGE SCALE GENOMIC DNA]</scope>
    <source>
        <strain evidence="1 2">LMG 22550</strain>
    </source>
</reference>
<dbReference type="Proteomes" id="UP000289238">
    <property type="component" value="Unassembled WGS sequence"/>
</dbReference>
<accession>A0A4Q0P2F0</accession>
<dbReference type="EMBL" id="QOVM01000008">
    <property type="protein sequence ID" value="RXG20461.1"/>
    <property type="molecule type" value="Genomic_DNA"/>
</dbReference>
<dbReference type="Pfam" id="PF13366">
    <property type="entry name" value="PDDEXK_3"/>
    <property type="match status" value="1"/>
</dbReference>
<dbReference type="AlphaFoldDB" id="A0A4Q0P2F0"/>
<dbReference type="InterPro" id="IPR026350">
    <property type="entry name" value="GxxExxY"/>
</dbReference>
<sequence length="128" mass="15040">MSGLLYEDQTFKIIGVCMNVHRNLGSGFLESVYQEVLCREFIEEEIPFEDQKLLPIYYKGQKLDKYYRADFLCFDRIILELKTATFINKSMEKQVINYLKATHKQVGLLINFGEKSLTWKRLINTSAI</sequence>
<dbReference type="OrthoDB" id="9806869at2"/>
<protein>
    <submittedName>
        <fullName evidence="1">GxxExxY protein</fullName>
    </submittedName>
</protein>
<gene>
    <name evidence="1" type="ORF">DSM00_3010</name>
</gene>
<name>A0A4Q0P2F0_9FLAO</name>
<keyword evidence="2" id="KW-1185">Reference proteome</keyword>
<evidence type="ECO:0000313" key="2">
    <source>
        <dbReference type="Proteomes" id="UP000289238"/>
    </source>
</evidence>
<evidence type="ECO:0000313" key="1">
    <source>
        <dbReference type="EMBL" id="RXG20461.1"/>
    </source>
</evidence>
<dbReference type="RefSeq" id="WP_128758757.1">
    <property type="nucleotide sequence ID" value="NZ_QOVM01000008.1"/>
</dbReference>
<comment type="caution">
    <text evidence="1">The sequence shown here is derived from an EMBL/GenBank/DDBJ whole genome shotgun (WGS) entry which is preliminary data.</text>
</comment>
<dbReference type="NCBIfam" id="TIGR04256">
    <property type="entry name" value="GxxExxY"/>
    <property type="match status" value="1"/>
</dbReference>
<organism evidence="1 2">
    <name type="scientific">Leeuwenhoekiella aequorea</name>
    <dbReference type="NCBI Taxonomy" id="283736"/>
    <lineage>
        <taxon>Bacteria</taxon>
        <taxon>Pseudomonadati</taxon>
        <taxon>Bacteroidota</taxon>
        <taxon>Flavobacteriia</taxon>
        <taxon>Flavobacteriales</taxon>
        <taxon>Flavobacteriaceae</taxon>
        <taxon>Leeuwenhoekiella</taxon>
    </lineage>
</organism>
<proteinExistence type="predicted"/>